<evidence type="ECO:0000313" key="1">
    <source>
        <dbReference type="EMBL" id="VTR49765.1"/>
    </source>
</evidence>
<reference evidence="1 2" key="1">
    <citation type="submission" date="2019-05" db="EMBL/GenBank/DDBJ databases">
        <authorList>
            <consortium name="Pathogen Informatics"/>
        </authorList>
    </citation>
    <scope>NUCLEOTIDE SEQUENCE [LARGE SCALE GENOMIC DNA]</scope>
    <source>
        <strain evidence="1 2">NCTC11429</strain>
    </source>
</reference>
<organism evidence="1 2">
    <name type="scientific">Sphingobacterium thalpophilum</name>
    <dbReference type="NCBI Taxonomy" id="259"/>
    <lineage>
        <taxon>Bacteria</taxon>
        <taxon>Pseudomonadati</taxon>
        <taxon>Bacteroidota</taxon>
        <taxon>Sphingobacteriia</taxon>
        <taxon>Sphingobacteriales</taxon>
        <taxon>Sphingobacteriaceae</taxon>
        <taxon>Sphingobacterium</taxon>
    </lineage>
</organism>
<accession>A0A4U9VQU6</accession>
<dbReference type="AlphaFoldDB" id="A0A4U9VQU6"/>
<protein>
    <submittedName>
        <fullName evidence="1">Uncharacterized protein</fullName>
    </submittedName>
</protein>
<sequence>MLLNTEIINSKHCCYGKNTPQSRTTVKRFRVIIVKITKSLLVLFFNKRIRVSSERLCNGLKIYAYNVLKMIIKYNTPFFLNKLINGSHNEKDEKD</sequence>
<dbReference type="Proteomes" id="UP000308196">
    <property type="component" value="Chromosome"/>
</dbReference>
<dbReference type="KEGG" id="stha:NCTC11429_03950"/>
<evidence type="ECO:0000313" key="2">
    <source>
        <dbReference type="Proteomes" id="UP000308196"/>
    </source>
</evidence>
<proteinExistence type="predicted"/>
<name>A0A4U9VQU6_9SPHI</name>
<dbReference type="EMBL" id="LR590484">
    <property type="protein sequence ID" value="VTR49765.1"/>
    <property type="molecule type" value="Genomic_DNA"/>
</dbReference>
<gene>
    <name evidence="1" type="ORF">NCTC11429_03950</name>
</gene>